<keyword evidence="1" id="KW-0812">Transmembrane</keyword>
<keyword evidence="1" id="KW-1133">Transmembrane helix</keyword>
<organism evidence="2 3">
    <name type="scientific">Emiliania huxleyi (strain CCMP1516)</name>
    <dbReference type="NCBI Taxonomy" id="280463"/>
    <lineage>
        <taxon>Eukaryota</taxon>
        <taxon>Haptista</taxon>
        <taxon>Haptophyta</taxon>
        <taxon>Prymnesiophyceae</taxon>
        <taxon>Isochrysidales</taxon>
        <taxon>Noelaerhabdaceae</taxon>
        <taxon>Emiliania</taxon>
    </lineage>
</organism>
<evidence type="ECO:0000313" key="2">
    <source>
        <dbReference type="EnsemblProtists" id="EOD19449"/>
    </source>
</evidence>
<dbReference type="KEGG" id="ehx:EMIHUDRAFT_355371"/>
<evidence type="ECO:0008006" key="4">
    <source>
        <dbReference type="Google" id="ProtNLM"/>
    </source>
</evidence>
<dbReference type="Proteomes" id="UP000013827">
    <property type="component" value="Unassembled WGS sequence"/>
</dbReference>
<name>A0A0D3J7G4_EMIH1</name>
<reference evidence="2" key="2">
    <citation type="submission" date="2024-10" db="UniProtKB">
        <authorList>
            <consortium name="EnsemblProtists"/>
        </authorList>
    </citation>
    <scope>IDENTIFICATION</scope>
</reference>
<evidence type="ECO:0000313" key="3">
    <source>
        <dbReference type="Proteomes" id="UP000013827"/>
    </source>
</evidence>
<proteinExistence type="predicted"/>
<dbReference type="RefSeq" id="XP_005771878.1">
    <property type="nucleotide sequence ID" value="XM_005771821.1"/>
</dbReference>
<dbReference type="InterPro" id="IPR052728">
    <property type="entry name" value="O2_lipid_transport_reg"/>
</dbReference>
<reference evidence="3" key="1">
    <citation type="journal article" date="2013" name="Nature">
        <title>Pan genome of the phytoplankton Emiliania underpins its global distribution.</title>
        <authorList>
            <person name="Read B.A."/>
            <person name="Kegel J."/>
            <person name="Klute M.J."/>
            <person name="Kuo A."/>
            <person name="Lefebvre S.C."/>
            <person name="Maumus F."/>
            <person name="Mayer C."/>
            <person name="Miller J."/>
            <person name="Monier A."/>
            <person name="Salamov A."/>
            <person name="Young J."/>
            <person name="Aguilar M."/>
            <person name="Claverie J.M."/>
            <person name="Frickenhaus S."/>
            <person name="Gonzalez K."/>
            <person name="Herman E.K."/>
            <person name="Lin Y.C."/>
            <person name="Napier J."/>
            <person name="Ogata H."/>
            <person name="Sarno A.F."/>
            <person name="Shmutz J."/>
            <person name="Schroeder D."/>
            <person name="de Vargas C."/>
            <person name="Verret F."/>
            <person name="von Dassow P."/>
            <person name="Valentin K."/>
            <person name="Van de Peer Y."/>
            <person name="Wheeler G."/>
            <person name="Dacks J.B."/>
            <person name="Delwiche C.F."/>
            <person name="Dyhrman S.T."/>
            <person name="Glockner G."/>
            <person name="John U."/>
            <person name="Richards T."/>
            <person name="Worden A.Z."/>
            <person name="Zhang X."/>
            <person name="Grigoriev I.V."/>
            <person name="Allen A.E."/>
            <person name="Bidle K."/>
            <person name="Borodovsky M."/>
            <person name="Bowler C."/>
            <person name="Brownlee C."/>
            <person name="Cock J.M."/>
            <person name="Elias M."/>
            <person name="Gladyshev V.N."/>
            <person name="Groth M."/>
            <person name="Guda C."/>
            <person name="Hadaegh A."/>
            <person name="Iglesias-Rodriguez M.D."/>
            <person name="Jenkins J."/>
            <person name="Jones B.M."/>
            <person name="Lawson T."/>
            <person name="Leese F."/>
            <person name="Lindquist E."/>
            <person name="Lobanov A."/>
            <person name="Lomsadze A."/>
            <person name="Malik S.B."/>
            <person name="Marsh M.E."/>
            <person name="Mackinder L."/>
            <person name="Mock T."/>
            <person name="Mueller-Roeber B."/>
            <person name="Pagarete A."/>
            <person name="Parker M."/>
            <person name="Probert I."/>
            <person name="Quesneville H."/>
            <person name="Raines C."/>
            <person name="Rensing S.A."/>
            <person name="Riano-Pachon D.M."/>
            <person name="Richier S."/>
            <person name="Rokitta S."/>
            <person name="Shiraiwa Y."/>
            <person name="Soanes D.M."/>
            <person name="van der Giezen M."/>
            <person name="Wahlund T.M."/>
            <person name="Williams B."/>
            <person name="Wilson W."/>
            <person name="Wolfe G."/>
            <person name="Wurch L.L."/>
        </authorList>
    </citation>
    <scope>NUCLEOTIDE SEQUENCE</scope>
</reference>
<dbReference type="PANTHER" id="PTHR11161:SF0">
    <property type="entry name" value="O-ACYLTRANSFERASE LIKE PROTEIN"/>
    <property type="match status" value="1"/>
</dbReference>
<accession>A0A0D3J7G4</accession>
<dbReference type="AlphaFoldDB" id="A0A0D3J7G4"/>
<dbReference type="EnsemblProtists" id="EOD19449">
    <property type="protein sequence ID" value="EOD19449"/>
    <property type="gene ID" value="EMIHUDRAFT_355371"/>
</dbReference>
<sequence length="136" mass="14342">IAAVNGYAASPLFDQTYFTNVYIQPWTRAQPFLVGAAFAAFWDRLQGGAAPLARRHSPASAASHARRADPAWLVWGLAAGAAAVMLALSFGTLGLYSALPSPWSEAQNVSYIALSRLGWPVGLSAVAYLCFSGQAP</sequence>
<evidence type="ECO:0000256" key="1">
    <source>
        <dbReference type="SAM" id="Phobius"/>
    </source>
</evidence>
<feature type="transmembrane region" description="Helical" evidence="1">
    <location>
        <begin position="111"/>
        <end position="131"/>
    </location>
</feature>
<dbReference type="GeneID" id="17265151"/>
<feature type="transmembrane region" description="Helical" evidence="1">
    <location>
        <begin position="72"/>
        <end position="99"/>
    </location>
</feature>
<dbReference type="HOGENOM" id="CLU_1880856_0_0_1"/>
<keyword evidence="3" id="KW-1185">Reference proteome</keyword>
<dbReference type="PaxDb" id="2903-EOD19449"/>
<dbReference type="PANTHER" id="PTHR11161">
    <property type="entry name" value="O-ACYLTRANSFERASE"/>
    <property type="match status" value="1"/>
</dbReference>
<keyword evidence="1" id="KW-0472">Membrane</keyword>
<protein>
    <recommendedName>
        <fullName evidence="4">Mannosyltransferase</fullName>
    </recommendedName>
</protein>